<dbReference type="PANTHER" id="PTHR11749">
    <property type="entry name" value="RIBULOSE-5-PHOSPHATE-3-EPIMERASE"/>
    <property type="match status" value="1"/>
</dbReference>
<accession>A0A1F7L1W2</accession>
<dbReference type="EMBL" id="MGBR01000001">
    <property type="protein sequence ID" value="OGK74107.1"/>
    <property type="molecule type" value="Genomic_DNA"/>
</dbReference>
<dbReference type="Gene3D" id="3.20.20.70">
    <property type="entry name" value="Aldolase class I"/>
    <property type="match status" value="1"/>
</dbReference>
<keyword evidence="1" id="KW-0479">Metal-binding</keyword>
<reference evidence="3 4" key="1">
    <citation type="journal article" date="2016" name="Nat. Commun.">
        <title>Thousands of microbial genomes shed light on interconnected biogeochemical processes in an aquifer system.</title>
        <authorList>
            <person name="Anantharaman K."/>
            <person name="Brown C.T."/>
            <person name="Hug L.A."/>
            <person name="Sharon I."/>
            <person name="Castelle C.J."/>
            <person name="Probst A.J."/>
            <person name="Thomas B.C."/>
            <person name="Singh A."/>
            <person name="Wilkins M.J."/>
            <person name="Karaoz U."/>
            <person name="Brodie E.L."/>
            <person name="Williams K.H."/>
            <person name="Hubbard S.S."/>
            <person name="Banfield J.F."/>
        </authorList>
    </citation>
    <scope>NUCLEOTIDE SEQUENCE [LARGE SCALE GENOMIC DNA]</scope>
</reference>
<dbReference type="Proteomes" id="UP000177050">
    <property type="component" value="Unassembled WGS sequence"/>
</dbReference>
<gene>
    <name evidence="3" type="ORF">A3K52_05035</name>
</gene>
<dbReference type="InterPro" id="IPR000056">
    <property type="entry name" value="Ribul_P_3_epim-like"/>
</dbReference>
<dbReference type="SUPFAM" id="SSF51366">
    <property type="entry name" value="Ribulose-phoshate binding barrel"/>
    <property type="match status" value="1"/>
</dbReference>
<evidence type="ECO:0008006" key="5">
    <source>
        <dbReference type="Google" id="ProtNLM"/>
    </source>
</evidence>
<name>A0A1F7L1W2_9BACT</name>
<proteinExistence type="predicted"/>
<dbReference type="AlphaFoldDB" id="A0A1F7L1W2"/>
<evidence type="ECO:0000313" key="4">
    <source>
        <dbReference type="Proteomes" id="UP000177050"/>
    </source>
</evidence>
<dbReference type="GO" id="GO:0016857">
    <property type="term" value="F:racemase and epimerase activity, acting on carbohydrates and derivatives"/>
    <property type="evidence" value="ECO:0007669"/>
    <property type="project" value="InterPro"/>
</dbReference>
<evidence type="ECO:0000256" key="2">
    <source>
        <dbReference type="ARBA" id="ARBA00023235"/>
    </source>
</evidence>
<dbReference type="GO" id="GO:0046872">
    <property type="term" value="F:metal ion binding"/>
    <property type="evidence" value="ECO:0007669"/>
    <property type="project" value="UniProtKB-KW"/>
</dbReference>
<evidence type="ECO:0000256" key="1">
    <source>
        <dbReference type="ARBA" id="ARBA00022723"/>
    </source>
</evidence>
<dbReference type="Pfam" id="PF00834">
    <property type="entry name" value="Ribul_P_3_epim"/>
    <property type="match status" value="1"/>
</dbReference>
<dbReference type="InterPro" id="IPR011060">
    <property type="entry name" value="RibuloseP-bd_barrel"/>
</dbReference>
<sequence>MQIIPTILESSSQDIINQITRLSPYFDTFQIDIIDGIFAPNKTPSVAELLDTIKQNLKQTGFQLLTNNLIFDFHLMTEDFEKEIDRIGALSKYIHIRNILVHIDLSPNYRLLMNTFPNFSFGPVINSEDNVYEVMESYDINTFPFIQFMTVHIGSQGNPFIAQVLKKIEQLKRAGYRGKIFLDGSVNEETLALIMTKTYRPDVLCIGSYLTRSTDLENRVSKLQSCIKNASIQTRE</sequence>
<protein>
    <recommendedName>
        <fullName evidence="5">Ribulose-phosphate 3-epimerase</fullName>
    </recommendedName>
</protein>
<evidence type="ECO:0000313" key="3">
    <source>
        <dbReference type="EMBL" id="OGK74107.1"/>
    </source>
</evidence>
<keyword evidence="2" id="KW-0413">Isomerase</keyword>
<dbReference type="InterPro" id="IPR013785">
    <property type="entry name" value="Aldolase_TIM"/>
</dbReference>
<dbReference type="GO" id="GO:0005975">
    <property type="term" value="P:carbohydrate metabolic process"/>
    <property type="evidence" value="ECO:0007669"/>
    <property type="project" value="InterPro"/>
</dbReference>
<comment type="caution">
    <text evidence="3">The sequence shown here is derived from an EMBL/GenBank/DDBJ whole genome shotgun (WGS) entry which is preliminary data.</text>
</comment>
<organism evidence="3 4">
    <name type="scientific">Candidatus Roizmanbacteria bacterium RIFOXYD1_FULL_38_12</name>
    <dbReference type="NCBI Taxonomy" id="1802093"/>
    <lineage>
        <taxon>Bacteria</taxon>
        <taxon>Candidatus Roizmaniibacteriota</taxon>
    </lineage>
</organism>